<keyword evidence="2" id="KW-0805">Transcription regulation</keyword>
<dbReference type="SUPFAM" id="SSF46785">
    <property type="entry name" value="Winged helix' DNA-binding domain"/>
    <property type="match status" value="1"/>
</dbReference>
<dbReference type="PATRIC" id="fig|1469144.10.peg.1174"/>
<evidence type="ECO:0000256" key="4">
    <source>
        <dbReference type="ARBA" id="ARBA00023163"/>
    </source>
</evidence>
<dbReference type="STRING" id="1469144.LI90_1055"/>
<dbReference type="InterPro" id="IPR036390">
    <property type="entry name" value="WH_DNA-bd_sf"/>
</dbReference>
<keyword evidence="8" id="KW-1185">Reference proteome</keyword>
<evidence type="ECO:0000313" key="7">
    <source>
        <dbReference type="EMBL" id="KWX10101.1"/>
    </source>
</evidence>
<evidence type="ECO:0000256" key="2">
    <source>
        <dbReference type="ARBA" id="ARBA00023015"/>
    </source>
</evidence>
<dbReference type="InterPro" id="IPR036388">
    <property type="entry name" value="WH-like_DNA-bd_sf"/>
</dbReference>
<keyword evidence="3" id="KW-0238">DNA-binding</keyword>
<reference evidence="8" key="4">
    <citation type="submission" date="2015-04" db="EMBL/GenBank/DDBJ databases">
        <title>Physiological reanalysis, assessment of diazotrophy, and genome sequences of multiple isolates of Streptomyces thermoautotrophicus.</title>
        <authorList>
            <person name="MacKellar D.C."/>
            <person name="Lieber L."/>
            <person name="Norman J."/>
            <person name="Bolger A."/>
            <person name="Tobin C."/>
            <person name="Murray J.W."/>
            <person name="Chang R."/>
            <person name="Ford T."/>
            <person name="Nguyen P.Q."/>
            <person name="Woodward J."/>
            <person name="Permingeat H."/>
            <person name="Joshi N.S."/>
            <person name="Silver P.A."/>
            <person name="Usadel B."/>
            <person name="Rutherford A.W."/>
            <person name="Friesen M."/>
            <person name="Prell J."/>
        </authorList>
    </citation>
    <scope>NUCLEOTIDE SEQUENCE [LARGE SCALE GENOMIC DNA]</scope>
    <source>
        <strain evidence="8">H1</strain>
    </source>
</reference>
<dbReference type="AlphaFoldDB" id="A0A132MNH9"/>
<dbReference type="Gene3D" id="1.10.10.10">
    <property type="entry name" value="Winged helix-like DNA-binding domain superfamily/Winged helix DNA-binding domain"/>
    <property type="match status" value="1"/>
</dbReference>
<dbReference type="Gene3D" id="6.10.140.850">
    <property type="match status" value="1"/>
</dbReference>
<organism evidence="5 8">
    <name type="scientific">Carbonactinospora thermoautotrophica</name>
    <dbReference type="NCBI Taxonomy" id="1469144"/>
    <lineage>
        <taxon>Bacteria</taxon>
        <taxon>Bacillati</taxon>
        <taxon>Actinomycetota</taxon>
        <taxon>Actinomycetes</taxon>
        <taxon>Kitasatosporales</taxon>
        <taxon>Carbonactinosporaceae</taxon>
        <taxon>Carbonactinospora</taxon>
    </lineage>
</organism>
<dbReference type="EMBL" id="LAXD01000001">
    <property type="protein sequence ID" value="KWW99420.1"/>
    <property type="molecule type" value="Genomic_DNA"/>
</dbReference>
<dbReference type="EMBL" id="JYIK01000622">
    <property type="protein sequence ID" value="KWX10101.1"/>
    <property type="molecule type" value="Genomic_DNA"/>
</dbReference>
<name>A0A132MNH9_9ACTN</name>
<gene>
    <name evidence="5" type="ORF">LI90_1055</name>
    <name evidence="6" type="ORF">TH66_09565</name>
    <name evidence="7" type="ORF">TR74_05640</name>
</gene>
<keyword evidence="4" id="KW-0804">Transcription</keyword>
<evidence type="ECO:0000313" key="9">
    <source>
        <dbReference type="Proteomes" id="UP000070598"/>
    </source>
</evidence>
<dbReference type="EMBL" id="JYIJ01000016">
    <property type="protein sequence ID" value="KWX04141.1"/>
    <property type="molecule type" value="Genomic_DNA"/>
</dbReference>
<dbReference type="Proteomes" id="UP000070659">
    <property type="component" value="Unassembled WGS sequence"/>
</dbReference>
<evidence type="ECO:0000313" key="8">
    <source>
        <dbReference type="Proteomes" id="UP000070188"/>
    </source>
</evidence>
<dbReference type="InterPro" id="IPR005650">
    <property type="entry name" value="BlaI_family"/>
</dbReference>
<reference evidence="6 10" key="1">
    <citation type="submission" date="2015-02" db="EMBL/GenBank/DDBJ databases">
        <title>Physiological reanalysis, assessment of diazotrophy, and genome sequences of multiple isolates of Streptomyces thermoautotrophicus.</title>
        <authorList>
            <person name="MacKellar D.C."/>
            <person name="Lieber L."/>
            <person name="Norman J."/>
            <person name="Bolger A."/>
            <person name="Tobin C."/>
            <person name="Murray J.W."/>
            <person name="Prell J."/>
        </authorList>
    </citation>
    <scope>NUCLEOTIDE SEQUENCE [LARGE SCALE GENOMIC DNA]</scope>
    <source>
        <strain evidence="6 10">UBT1</strain>
    </source>
</reference>
<reference evidence="9" key="2">
    <citation type="submission" date="2015-02" db="EMBL/GenBank/DDBJ databases">
        <title>Physiological reanalysis, assessment of diazotrophy, and genome sequences of multiple isolates of Streptomyces thermoautotrophicus.</title>
        <authorList>
            <person name="MacKellar D.C."/>
            <person name="Lieber L."/>
            <person name="Norman J."/>
            <person name="Bolger A."/>
            <person name="Tobin C."/>
            <person name="Murray J.W."/>
            <person name="Friesen M."/>
            <person name="Prell J."/>
        </authorList>
    </citation>
    <scope>NUCLEOTIDE SEQUENCE [LARGE SCALE GENOMIC DNA]</scope>
    <source>
        <strain evidence="9">UBT1</strain>
    </source>
</reference>
<dbReference type="Pfam" id="PF03965">
    <property type="entry name" value="Penicillinase_R"/>
    <property type="match status" value="1"/>
</dbReference>
<evidence type="ECO:0000256" key="1">
    <source>
        <dbReference type="ARBA" id="ARBA00011046"/>
    </source>
</evidence>
<evidence type="ECO:0000313" key="6">
    <source>
        <dbReference type="EMBL" id="KWX04141.1"/>
    </source>
</evidence>
<sequence length="125" mass="14047">MKQLGDLERAVMEVLWNRAEPVTARDVTRALAGDRDLAYTTVMTVLDRLTRKGFATRERDGRAWRYRAAASREEYVAELMLGALAMTGDRDAALVHFAQSMTGREAAVLRRALGLDKEPHKESEP</sequence>
<protein>
    <submittedName>
        <fullName evidence="6">CopY family transcriptional regulator</fullName>
    </submittedName>
    <submittedName>
        <fullName evidence="5">Transcriptional repressor</fullName>
    </submittedName>
</protein>
<evidence type="ECO:0000313" key="10">
    <source>
        <dbReference type="Proteomes" id="UP000070659"/>
    </source>
</evidence>
<dbReference type="GO" id="GO:0003677">
    <property type="term" value="F:DNA binding"/>
    <property type="evidence" value="ECO:0007669"/>
    <property type="project" value="UniProtKB-KW"/>
</dbReference>
<dbReference type="GO" id="GO:0045892">
    <property type="term" value="P:negative regulation of DNA-templated transcription"/>
    <property type="evidence" value="ECO:0007669"/>
    <property type="project" value="InterPro"/>
</dbReference>
<comment type="similarity">
    <text evidence="1">Belongs to the BlaI transcriptional regulatory family.</text>
</comment>
<comment type="caution">
    <text evidence="5">The sequence shown here is derived from an EMBL/GenBank/DDBJ whole genome shotgun (WGS) entry which is preliminary data.</text>
</comment>
<evidence type="ECO:0000256" key="3">
    <source>
        <dbReference type="ARBA" id="ARBA00023125"/>
    </source>
</evidence>
<accession>A0A132MNH9</accession>
<dbReference type="OrthoDB" id="9813987at2"/>
<proteinExistence type="inferred from homology"/>
<dbReference type="Proteomes" id="UP000070598">
    <property type="component" value="Unassembled WGS sequence"/>
</dbReference>
<reference evidence="5" key="3">
    <citation type="submission" date="2015-04" db="EMBL/GenBank/DDBJ databases">
        <title>Physiological reanalysis, assessment of diazotrophy, and genome sequences of multiple isolates of Streptomyces thermoautotrophicus.</title>
        <authorList>
            <person name="MacKellar D.C."/>
            <person name="Lieber L."/>
            <person name="Norman J."/>
            <person name="Bolger A."/>
            <person name="Tobin C."/>
            <person name="Murray J.W."/>
            <person name="Woodward J."/>
            <person name="Friesen M."/>
            <person name="Prell J."/>
        </authorList>
    </citation>
    <scope>NUCLEOTIDE SEQUENCE [LARGE SCALE GENOMIC DNA]</scope>
    <source>
        <strain evidence="5">H1</strain>
    </source>
</reference>
<dbReference type="RefSeq" id="WP_066884833.1">
    <property type="nucleotide sequence ID" value="NZ_JYIJ01000016.1"/>
</dbReference>
<dbReference type="Proteomes" id="UP000070188">
    <property type="component" value="Unassembled WGS sequence"/>
</dbReference>
<evidence type="ECO:0000313" key="5">
    <source>
        <dbReference type="EMBL" id="KWW99420.1"/>
    </source>
</evidence>